<feature type="transmembrane region" description="Helical" evidence="5">
    <location>
        <begin position="44"/>
        <end position="64"/>
    </location>
</feature>
<gene>
    <name evidence="6" type="ORF">RF11_10783</name>
</gene>
<reference evidence="6 7" key="1">
    <citation type="journal article" date="2014" name="Genome Biol. Evol.">
        <title>The genome of the myxosporean Thelohanellus kitauei shows adaptations to nutrient acquisition within its fish host.</title>
        <authorList>
            <person name="Yang Y."/>
            <person name="Xiong J."/>
            <person name="Zhou Z."/>
            <person name="Huo F."/>
            <person name="Miao W."/>
            <person name="Ran C."/>
            <person name="Liu Y."/>
            <person name="Zhang J."/>
            <person name="Feng J."/>
            <person name="Wang M."/>
            <person name="Wang M."/>
            <person name="Wang L."/>
            <person name="Yao B."/>
        </authorList>
    </citation>
    <scope>NUCLEOTIDE SEQUENCE [LARGE SCALE GENOMIC DNA]</scope>
    <source>
        <strain evidence="6">Wuqing</strain>
    </source>
</reference>
<dbReference type="Pfam" id="PF00335">
    <property type="entry name" value="Tetraspanin"/>
    <property type="match status" value="1"/>
</dbReference>
<evidence type="ECO:0000256" key="2">
    <source>
        <dbReference type="ARBA" id="ARBA00022692"/>
    </source>
</evidence>
<dbReference type="GO" id="GO:0016020">
    <property type="term" value="C:membrane"/>
    <property type="evidence" value="ECO:0007669"/>
    <property type="project" value="UniProtKB-SubCell"/>
</dbReference>
<keyword evidence="3 5" id="KW-1133">Transmembrane helix</keyword>
<sequence>MSFTIFLLAVLMIDCICMMGIAVYVKLFPLDFCKDLVKYRVSSFFQLTAIFAFLLQVVGVARIYSKSEAVKRIYIIYYTLTMVTFISWAILASILYIRFDSHLNDCLKKKLDPYTFGRYNFLYVTQRKNSCCGINGVGDWRRSPPSSCCPNEESKCKNPYTRGCREAFYSSTKSIQITTVVTASFMVFLQPVVTVCLFGSFH</sequence>
<evidence type="ECO:0000256" key="5">
    <source>
        <dbReference type="SAM" id="Phobius"/>
    </source>
</evidence>
<evidence type="ECO:0000256" key="4">
    <source>
        <dbReference type="ARBA" id="ARBA00023136"/>
    </source>
</evidence>
<feature type="transmembrane region" description="Helical" evidence="5">
    <location>
        <begin position="175"/>
        <end position="201"/>
    </location>
</feature>
<dbReference type="Gene3D" id="1.10.1450.10">
    <property type="entry name" value="Tetraspanin"/>
    <property type="match status" value="1"/>
</dbReference>
<dbReference type="OMA" id="PNEESKC"/>
<dbReference type="EMBL" id="JWZT01002857">
    <property type="protein sequence ID" value="KII68426.1"/>
    <property type="molecule type" value="Genomic_DNA"/>
</dbReference>
<dbReference type="InterPro" id="IPR008952">
    <property type="entry name" value="Tetraspanin_EC2_sf"/>
</dbReference>
<evidence type="ECO:0000313" key="6">
    <source>
        <dbReference type="EMBL" id="KII68426.1"/>
    </source>
</evidence>
<dbReference type="SUPFAM" id="SSF48652">
    <property type="entry name" value="Tetraspanin"/>
    <property type="match status" value="1"/>
</dbReference>
<protein>
    <submittedName>
        <fullName evidence="6">23 kDa integral membrane protein</fullName>
    </submittedName>
</protein>
<keyword evidence="4 5" id="KW-0472">Membrane</keyword>
<name>A0A0C2MMG9_THEKT</name>
<organism evidence="6 7">
    <name type="scientific">Thelohanellus kitauei</name>
    <name type="common">Myxosporean</name>
    <dbReference type="NCBI Taxonomy" id="669202"/>
    <lineage>
        <taxon>Eukaryota</taxon>
        <taxon>Metazoa</taxon>
        <taxon>Cnidaria</taxon>
        <taxon>Myxozoa</taxon>
        <taxon>Myxosporea</taxon>
        <taxon>Bivalvulida</taxon>
        <taxon>Platysporina</taxon>
        <taxon>Myxobolidae</taxon>
        <taxon>Thelohanellus</taxon>
    </lineage>
</organism>
<comment type="subcellular location">
    <subcellularLocation>
        <location evidence="1">Membrane</location>
        <topology evidence="1">Multi-pass membrane protein</topology>
    </subcellularLocation>
</comment>
<dbReference type="InterPro" id="IPR018499">
    <property type="entry name" value="Tetraspanin/Peripherin"/>
</dbReference>
<evidence type="ECO:0000256" key="1">
    <source>
        <dbReference type="ARBA" id="ARBA00004141"/>
    </source>
</evidence>
<dbReference type="AlphaFoldDB" id="A0A0C2MMG9"/>
<accession>A0A0C2MMG9</accession>
<feature type="transmembrane region" description="Helical" evidence="5">
    <location>
        <begin position="76"/>
        <end position="97"/>
    </location>
</feature>
<dbReference type="Proteomes" id="UP000031668">
    <property type="component" value="Unassembled WGS sequence"/>
</dbReference>
<evidence type="ECO:0000313" key="7">
    <source>
        <dbReference type="Proteomes" id="UP000031668"/>
    </source>
</evidence>
<comment type="caution">
    <text evidence="6">The sequence shown here is derived from an EMBL/GenBank/DDBJ whole genome shotgun (WGS) entry which is preliminary data.</text>
</comment>
<keyword evidence="2 5" id="KW-0812">Transmembrane</keyword>
<proteinExistence type="predicted"/>
<evidence type="ECO:0000256" key="3">
    <source>
        <dbReference type="ARBA" id="ARBA00022989"/>
    </source>
</evidence>
<feature type="transmembrane region" description="Helical" evidence="5">
    <location>
        <begin position="5"/>
        <end position="24"/>
    </location>
</feature>
<keyword evidence="7" id="KW-1185">Reference proteome</keyword>